<evidence type="ECO:0000256" key="1">
    <source>
        <dbReference type="SAM" id="Phobius"/>
    </source>
</evidence>
<proteinExistence type="predicted"/>
<sequence>MPLHSQLPWELLALFLGTALANAPLGYLRQGSARFSFGWFFYAQLSLPVIIYLQARAEPGVAFLPLCLSGAACGQLLGGLLNRRRGAEI</sequence>
<gene>
    <name evidence="2" type="ORF">DESUT3_35440</name>
</gene>
<dbReference type="EMBL" id="AP024355">
    <property type="protein sequence ID" value="BCR06475.1"/>
    <property type="molecule type" value="Genomic_DNA"/>
</dbReference>
<keyword evidence="1" id="KW-0812">Transmembrane</keyword>
<organism evidence="2 3">
    <name type="scientific">Desulfuromonas versatilis</name>
    <dbReference type="NCBI Taxonomy" id="2802975"/>
    <lineage>
        <taxon>Bacteria</taxon>
        <taxon>Pseudomonadati</taxon>
        <taxon>Thermodesulfobacteriota</taxon>
        <taxon>Desulfuromonadia</taxon>
        <taxon>Desulfuromonadales</taxon>
        <taxon>Desulfuromonadaceae</taxon>
        <taxon>Desulfuromonas</taxon>
    </lineage>
</organism>
<reference evidence="2 3" key="1">
    <citation type="journal article" date="2016" name="C (Basel)">
        <title>Selective Growth of and Electricity Production by Marine Exoelectrogenic Bacteria in Self-Aggregated Hydrogel of Microbially Reduced Graphene Oxide.</title>
        <authorList>
            <person name="Yoshida N."/>
            <person name="Goto Y."/>
            <person name="Miyata Y."/>
        </authorList>
    </citation>
    <scope>NUCLEOTIDE SEQUENCE [LARGE SCALE GENOMIC DNA]</scope>
    <source>
        <strain evidence="2 3">NIT-T3</strain>
    </source>
</reference>
<feature type="transmembrane region" description="Helical" evidence="1">
    <location>
        <begin position="61"/>
        <end position="81"/>
    </location>
</feature>
<evidence type="ECO:0000313" key="2">
    <source>
        <dbReference type="EMBL" id="BCR06475.1"/>
    </source>
</evidence>
<accession>A0ABM8HVW9</accession>
<keyword evidence="1" id="KW-0472">Membrane</keyword>
<keyword evidence="1" id="KW-1133">Transmembrane helix</keyword>
<feature type="transmembrane region" description="Helical" evidence="1">
    <location>
        <begin position="37"/>
        <end position="55"/>
    </location>
</feature>
<dbReference type="RefSeq" id="WP_221249852.1">
    <property type="nucleotide sequence ID" value="NZ_AP024355.1"/>
</dbReference>
<name>A0ABM8HVW9_9BACT</name>
<dbReference type="Proteomes" id="UP001319827">
    <property type="component" value="Chromosome"/>
</dbReference>
<protein>
    <submittedName>
        <fullName evidence="2">Uncharacterized protein</fullName>
    </submittedName>
</protein>
<keyword evidence="3" id="KW-1185">Reference proteome</keyword>
<reference evidence="2 3" key="2">
    <citation type="journal article" date="2021" name="Int. J. Syst. Evol. Microbiol.">
        <title>Isolation and Polyphasic Characterization of Desulfuromonas versatilis sp. Nov., an Electrogenic Bacteria Capable of Versatile Metabolism Isolated from a Graphene Oxide-Reducing Enrichment Culture.</title>
        <authorList>
            <person name="Xie L."/>
            <person name="Yoshida N."/>
            <person name="Ishii S."/>
            <person name="Meng L."/>
        </authorList>
    </citation>
    <scope>NUCLEOTIDE SEQUENCE [LARGE SCALE GENOMIC DNA]</scope>
    <source>
        <strain evidence="2 3">NIT-T3</strain>
    </source>
</reference>
<feature type="transmembrane region" description="Helical" evidence="1">
    <location>
        <begin position="6"/>
        <end position="25"/>
    </location>
</feature>
<evidence type="ECO:0000313" key="3">
    <source>
        <dbReference type="Proteomes" id="UP001319827"/>
    </source>
</evidence>